<dbReference type="EMBL" id="CQEM01000026">
    <property type="protein sequence ID" value="CNL85126.1"/>
    <property type="molecule type" value="Genomic_DNA"/>
</dbReference>
<evidence type="ECO:0000313" key="1">
    <source>
        <dbReference type="EMBL" id="CNL85126.1"/>
    </source>
</evidence>
<proteinExistence type="predicted"/>
<evidence type="ECO:0000313" key="2">
    <source>
        <dbReference type="Proteomes" id="UP000040088"/>
    </source>
</evidence>
<accession>A0A0T9UYM2</accession>
<dbReference type="Pfam" id="PF06438">
    <property type="entry name" value="HasA"/>
    <property type="match status" value="1"/>
</dbReference>
<sequence>MINENSISISFGPKVGSNTLGQYSEEFNIGSVSQTTITNNNGSAAETIQALESAKQAEALARMCDCSTNDTVGYEFIGINKNGSCKSDHEMIIKGKVKEGIMYSNAPQHTFYGEIDSVLLGKGFSPSSNGMNIDELHLKFSGLNITSQFDASKTMAENHQGKVHKVIDGLIRGDINPLMEIIQSAGIDMNTAIKDLDIAKPYDSIIDIPMSNTVGVVDDSEALLAA</sequence>
<reference evidence="2" key="1">
    <citation type="submission" date="2015-03" db="EMBL/GenBank/DDBJ databases">
        <authorList>
            <consortium name="Pathogen Informatics"/>
        </authorList>
    </citation>
    <scope>NUCLEOTIDE SEQUENCE [LARGE SCALE GENOMIC DNA]</scope>
    <source>
        <strain evidence="2">IP27925</strain>
    </source>
</reference>
<organism evidence="1 2">
    <name type="scientific">Yersinia aleksiciae</name>
    <dbReference type="NCBI Taxonomy" id="263819"/>
    <lineage>
        <taxon>Bacteria</taxon>
        <taxon>Pseudomonadati</taxon>
        <taxon>Pseudomonadota</taxon>
        <taxon>Gammaproteobacteria</taxon>
        <taxon>Enterobacterales</taxon>
        <taxon>Yersiniaceae</taxon>
        <taxon>Yersinia</taxon>
    </lineage>
</organism>
<dbReference type="InterPro" id="IPR010495">
    <property type="entry name" value="HasA_haem-bd"/>
</dbReference>
<dbReference type="Gene3D" id="3.30.1500.10">
    <property type="entry name" value="Haem-binding HasA"/>
    <property type="match status" value="1"/>
</dbReference>
<dbReference type="RefSeq" id="WP_244317178.1">
    <property type="nucleotide sequence ID" value="NZ_CP139919.1"/>
</dbReference>
<name>A0A0T9UYM2_YERAE</name>
<dbReference type="InterPro" id="IPR036912">
    <property type="entry name" value="HasA_haem-bd_sf"/>
</dbReference>
<dbReference type="Proteomes" id="UP000040088">
    <property type="component" value="Unassembled WGS sequence"/>
</dbReference>
<dbReference type="SUPFAM" id="SSF54621">
    <property type="entry name" value="Heme-binding protein A (HasA)"/>
    <property type="match status" value="1"/>
</dbReference>
<protein>
    <submittedName>
        <fullName evidence="1">Hemophore HasA</fullName>
    </submittedName>
</protein>
<dbReference type="AlphaFoldDB" id="A0A0T9UYM2"/>
<gene>
    <name evidence="1" type="ORF">ERS008460_03928</name>
</gene>